<feature type="binding site" evidence="14">
    <location>
        <position position="159"/>
    </location>
    <ligand>
        <name>substrate</name>
    </ligand>
</feature>
<dbReference type="EMBL" id="CADCVU010000091">
    <property type="protein sequence ID" value="CAA9496731.1"/>
    <property type="molecule type" value="Genomic_DNA"/>
</dbReference>
<comment type="pathway">
    <text evidence="2 14">Metabolic intermediate biosynthesis; chorismate biosynthesis; chorismate from D-erythrose 4-phosphate and phosphoenolpyruvate: step 5/7.</text>
</comment>
<dbReference type="PANTHER" id="PTHR43622:SF7">
    <property type="entry name" value="3-DEHYDROQUINATE SYNTHASE, CHLOROPLASTIC"/>
    <property type="match status" value="1"/>
</dbReference>
<dbReference type="Pfam" id="PF01202">
    <property type="entry name" value="SKI"/>
    <property type="match status" value="1"/>
</dbReference>
<keyword evidence="6 14" id="KW-0808">Transferase</keyword>
<keyword evidence="4 14" id="KW-0963">Cytoplasm</keyword>
<feature type="binding site" evidence="14">
    <location>
        <position position="84"/>
    </location>
    <ligand>
        <name>substrate</name>
    </ligand>
</feature>
<dbReference type="SUPFAM" id="SSF52540">
    <property type="entry name" value="P-loop containing nucleoside triphosphate hydrolases"/>
    <property type="match status" value="1"/>
</dbReference>
<dbReference type="CDD" id="cd00464">
    <property type="entry name" value="SK"/>
    <property type="match status" value="1"/>
</dbReference>
<dbReference type="HAMAP" id="MF_00109">
    <property type="entry name" value="Shikimate_kinase"/>
    <property type="match status" value="1"/>
</dbReference>
<feature type="binding site" evidence="14">
    <location>
        <position position="107"/>
    </location>
    <ligand>
        <name>substrate</name>
    </ligand>
</feature>
<comment type="function">
    <text evidence="14">Catalyzes the specific phosphorylation of the 3-hydroxyl group of shikimic acid using ATP as a cosubstrate.</text>
</comment>
<dbReference type="PROSITE" id="PS01128">
    <property type="entry name" value="SHIKIMATE_KINASE"/>
    <property type="match status" value="1"/>
</dbReference>
<sequence length="536" mass="56012">MGALEASARGTTGVADAPDRPSAAAPAPRALVFVGFMGAGKSTAARAAAAALGERALDSDALLESELGETIESFFEREGEAAFRAREEELVLRVLGRPDTRVVALGGGALGSPRVRAALGDHVVVWLDVEAEEAWRRAAGRGRPLARERESFEHLHAERAATYLEVADAILPSALERRSVGGVVPALLRLREVLAGGGSGLRLVWATSASGDYPVYLGRRALAQGVFDPPDGRRCVVADERVAALHDLEGDWRLAIRGGEAEKTLSEAESVLREMARAGVARDDLVVAFGGGVVGDLAGFCAAVYQRGVRCVQVPTTLVAQVDSAYGGKTGVDLPEAKNYVGAYHQPGSVLVDPSVLATLPPEEVAAGYAEVVKTALIAGGALWETVRAGADTTGEEVILGCARTKLAAVAADERDEGRRQVLNLGHTVGHALEAATGYRRLRHGEAVALGLLCALRLSGQAELREEVAALLRARGLPERLDGVDPAEVVALAARDKKRRGGSVPFVLVAVPGEVSPGHAVADAELRAAVEEVVSR</sequence>
<evidence type="ECO:0000256" key="10">
    <source>
        <dbReference type="ARBA" id="ARBA00023027"/>
    </source>
</evidence>
<comment type="cofactor">
    <cofactor evidence="14">
        <name>Mg(2+)</name>
        <dbReference type="ChEBI" id="CHEBI:18420"/>
    </cofactor>
    <text evidence="14">Binds 1 Mg(2+) ion per subunit.</text>
</comment>
<feature type="domain" description="3-dehydroquinate synthase C-terminal" evidence="17">
    <location>
        <begin position="368"/>
        <end position="498"/>
    </location>
</feature>
<dbReference type="PRINTS" id="PR01100">
    <property type="entry name" value="SHIKIMTKNASE"/>
</dbReference>
<dbReference type="Gene3D" id="1.20.1090.10">
    <property type="entry name" value="Dehydroquinate synthase-like - alpha domain"/>
    <property type="match status" value="1"/>
</dbReference>
<keyword evidence="8 14" id="KW-0418">Kinase</keyword>
<gene>
    <name evidence="14" type="primary">aroK</name>
    <name evidence="18" type="ORF">AVDCRST_MAG45-1050</name>
</gene>
<evidence type="ECO:0000256" key="4">
    <source>
        <dbReference type="ARBA" id="ARBA00022490"/>
    </source>
</evidence>
<keyword evidence="5 14" id="KW-0028">Amino-acid biosynthesis</keyword>
<dbReference type="CDD" id="cd08195">
    <property type="entry name" value="DHQS"/>
    <property type="match status" value="1"/>
</dbReference>
<keyword evidence="14" id="KW-0460">Magnesium</keyword>
<dbReference type="Pfam" id="PF24621">
    <property type="entry name" value="DHQS_C"/>
    <property type="match status" value="1"/>
</dbReference>
<evidence type="ECO:0000256" key="1">
    <source>
        <dbReference type="ARBA" id="ARBA00001911"/>
    </source>
</evidence>
<evidence type="ECO:0000256" key="2">
    <source>
        <dbReference type="ARBA" id="ARBA00004842"/>
    </source>
</evidence>
<evidence type="ECO:0000256" key="14">
    <source>
        <dbReference type="HAMAP-Rule" id="MF_00109"/>
    </source>
</evidence>
<dbReference type="AlphaFoldDB" id="A0A6J4SIG5"/>
<proteinExistence type="inferred from homology"/>
<evidence type="ECO:0000256" key="12">
    <source>
        <dbReference type="ARBA" id="ARBA00023239"/>
    </source>
</evidence>
<evidence type="ECO:0000256" key="13">
    <source>
        <dbReference type="ARBA" id="ARBA00048567"/>
    </source>
</evidence>
<keyword evidence="14" id="KW-0479">Metal-binding</keyword>
<dbReference type="Gene3D" id="3.40.50.1970">
    <property type="match status" value="1"/>
</dbReference>
<dbReference type="EC" id="2.7.1.71" evidence="3 14"/>
<organism evidence="18">
    <name type="scientific">uncultured Solirubrobacterales bacterium</name>
    <dbReference type="NCBI Taxonomy" id="768556"/>
    <lineage>
        <taxon>Bacteria</taxon>
        <taxon>Bacillati</taxon>
        <taxon>Actinomycetota</taxon>
        <taxon>Thermoleophilia</taxon>
        <taxon>Solirubrobacterales</taxon>
        <taxon>environmental samples</taxon>
    </lineage>
</organism>
<feature type="region of interest" description="Disordered" evidence="15">
    <location>
        <begin position="1"/>
        <end position="24"/>
    </location>
</feature>
<comment type="similarity">
    <text evidence="14">Belongs to the shikimate kinase family.</text>
</comment>
<dbReference type="GO" id="GO:0000287">
    <property type="term" value="F:magnesium ion binding"/>
    <property type="evidence" value="ECO:0007669"/>
    <property type="project" value="UniProtKB-UniRule"/>
</dbReference>
<dbReference type="Pfam" id="PF01761">
    <property type="entry name" value="DHQ_synthase"/>
    <property type="match status" value="1"/>
</dbReference>
<comment type="cofactor">
    <cofactor evidence="1">
        <name>NAD(+)</name>
        <dbReference type="ChEBI" id="CHEBI:57540"/>
    </cofactor>
</comment>
<dbReference type="UniPathway" id="UPA00053">
    <property type="reaction ID" value="UER00088"/>
</dbReference>
<feature type="domain" description="3-dehydroquinate synthase N-terminal" evidence="16">
    <location>
        <begin position="255"/>
        <end position="366"/>
    </location>
</feature>
<dbReference type="GO" id="GO:0005737">
    <property type="term" value="C:cytoplasm"/>
    <property type="evidence" value="ECO:0007669"/>
    <property type="project" value="UniProtKB-SubCell"/>
</dbReference>
<dbReference type="InterPro" id="IPR030960">
    <property type="entry name" value="DHQS/DOIS_N"/>
</dbReference>
<comment type="subunit">
    <text evidence="14">Monomer.</text>
</comment>
<dbReference type="InterPro" id="IPR056179">
    <property type="entry name" value="DHQS_C"/>
</dbReference>
<keyword evidence="7 14" id="KW-0547">Nucleotide-binding</keyword>
<dbReference type="GO" id="GO:0004765">
    <property type="term" value="F:shikimate kinase activity"/>
    <property type="evidence" value="ECO:0007669"/>
    <property type="project" value="UniProtKB-UniRule"/>
</dbReference>
<evidence type="ECO:0000259" key="17">
    <source>
        <dbReference type="Pfam" id="PF24621"/>
    </source>
</evidence>
<feature type="binding site" evidence="14">
    <location>
        <position position="60"/>
    </location>
    <ligand>
        <name>substrate</name>
    </ligand>
</feature>
<dbReference type="GO" id="GO:0005524">
    <property type="term" value="F:ATP binding"/>
    <property type="evidence" value="ECO:0007669"/>
    <property type="project" value="UniProtKB-UniRule"/>
</dbReference>
<evidence type="ECO:0000256" key="15">
    <source>
        <dbReference type="SAM" id="MobiDB-lite"/>
    </source>
</evidence>
<dbReference type="InterPro" id="IPR000623">
    <property type="entry name" value="Shikimate_kinase/TSH1"/>
</dbReference>
<name>A0A6J4SIG5_9ACTN</name>
<evidence type="ECO:0000256" key="5">
    <source>
        <dbReference type="ARBA" id="ARBA00022605"/>
    </source>
</evidence>
<keyword evidence="10" id="KW-0520">NAD</keyword>
<evidence type="ECO:0000256" key="6">
    <source>
        <dbReference type="ARBA" id="ARBA00022679"/>
    </source>
</evidence>
<evidence type="ECO:0000256" key="9">
    <source>
        <dbReference type="ARBA" id="ARBA00022840"/>
    </source>
</evidence>
<evidence type="ECO:0000313" key="18">
    <source>
        <dbReference type="EMBL" id="CAA9496731.1"/>
    </source>
</evidence>
<dbReference type="Gene3D" id="3.40.50.300">
    <property type="entry name" value="P-loop containing nucleotide triphosphate hydrolases"/>
    <property type="match status" value="1"/>
</dbReference>
<evidence type="ECO:0000256" key="7">
    <source>
        <dbReference type="ARBA" id="ARBA00022741"/>
    </source>
</evidence>
<dbReference type="InterPro" id="IPR027417">
    <property type="entry name" value="P-loop_NTPase"/>
</dbReference>
<dbReference type="GO" id="GO:0003856">
    <property type="term" value="F:3-dehydroquinate synthase activity"/>
    <property type="evidence" value="ECO:0007669"/>
    <property type="project" value="TreeGrafter"/>
</dbReference>
<feature type="binding site" evidence="14">
    <location>
        <begin position="38"/>
        <end position="43"/>
    </location>
    <ligand>
        <name>ATP</name>
        <dbReference type="ChEBI" id="CHEBI:30616"/>
    </ligand>
</feature>
<evidence type="ECO:0000256" key="11">
    <source>
        <dbReference type="ARBA" id="ARBA00023141"/>
    </source>
</evidence>
<dbReference type="PANTHER" id="PTHR43622">
    <property type="entry name" value="3-DEHYDROQUINATE SYNTHASE"/>
    <property type="match status" value="1"/>
</dbReference>
<evidence type="ECO:0000256" key="3">
    <source>
        <dbReference type="ARBA" id="ARBA00012154"/>
    </source>
</evidence>
<keyword evidence="12 18" id="KW-0456">Lyase</keyword>
<dbReference type="SUPFAM" id="SSF56796">
    <property type="entry name" value="Dehydroquinate synthase-like"/>
    <property type="match status" value="1"/>
</dbReference>
<accession>A0A6J4SIG5</accession>
<keyword evidence="11 14" id="KW-0057">Aromatic amino acid biosynthesis</keyword>
<protein>
    <recommendedName>
        <fullName evidence="3 14">Shikimate kinase</fullName>
        <shortName evidence="14">SK</shortName>
        <ecNumber evidence="3 14">2.7.1.71</ecNumber>
    </recommendedName>
</protein>
<dbReference type="GO" id="GO:0009423">
    <property type="term" value="P:chorismate biosynthetic process"/>
    <property type="evidence" value="ECO:0007669"/>
    <property type="project" value="UniProtKB-UniRule"/>
</dbReference>
<feature type="binding site" evidence="14">
    <location>
        <position position="143"/>
    </location>
    <ligand>
        <name>ATP</name>
        <dbReference type="ChEBI" id="CHEBI:30616"/>
    </ligand>
</feature>
<feature type="binding site" evidence="14">
    <location>
        <position position="42"/>
    </location>
    <ligand>
        <name>Mg(2+)</name>
        <dbReference type="ChEBI" id="CHEBI:18420"/>
    </ligand>
</feature>
<reference evidence="18" key="1">
    <citation type="submission" date="2020-02" db="EMBL/GenBank/DDBJ databases">
        <authorList>
            <person name="Meier V. D."/>
        </authorList>
    </citation>
    <scope>NUCLEOTIDE SEQUENCE</scope>
    <source>
        <strain evidence="18">AVDCRST_MAG45</strain>
    </source>
</reference>
<feature type="binding site" evidence="14">
    <location>
        <position position="178"/>
    </location>
    <ligand>
        <name>ATP</name>
        <dbReference type="ChEBI" id="CHEBI:30616"/>
    </ligand>
</feature>
<dbReference type="GO" id="GO:0009073">
    <property type="term" value="P:aromatic amino acid family biosynthetic process"/>
    <property type="evidence" value="ECO:0007669"/>
    <property type="project" value="UniProtKB-KW"/>
</dbReference>
<dbReference type="InterPro" id="IPR023000">
    <property type="entry name" value="Shikimate_kinase_CS"/>
</dbReference>
<dbReference type="GO" id="GO:0008652">
    <property type="term" value="P:amino acid biosynthetic process"/>
    <property type="evidence" value="ECO:0007669"/>
    <property type="project" value="UniProtKB-KW"/>
</dbReference>
<comment type="catalytic activity">
    <reaction evidence="13 14">
        <text>shikimate + ATP = 3-phosphoshikimate + ADP + H(+)</text>
        <dbReference type="Rhea" id="RHEA:13121"/>
        <dbReference type="ChEBI" id="CHEBI:15378"/>
        <dbReference type="ChEBI" id="CHEBI:30616"/>
        <dbReference type="ChEBI" id="CHEBI:36208"/>
        <dbReference type="ChEBI" id="CHEBI:145989"/>
        <dbReference type="ChEBI" id="CHEBI:456216"/>
        <dbReference type="EC" id="2.7.1.71"/>
    </reaction>
</comment>
<dbReference type="InterPro" id="IPR031322">
    <property type="entry name" value="Shikimate/glucono_kinase"/>
</dbReference>
<evidence type="ECO:0000256" key="8">
    <source>
        <dbReference type="ARBA" id="ARBA00022777"/>
    </source>
</evidence>
<comment type="subcellular location">
    <subcellularLocation>
        <location evidence="14">Cytoplasm</location>
    </subcellularLocation>
</comment>
<keyword evidence="9 14" id="KW-0067">ATP-binding</keyword>
<evidence type="ECO:0000259" key="16">
    <source>
        <dbReference type="Pfam" id="PF01761"/>
    </source>
</evidence>
<dbReference type="InterPro" id="IPR050071">
    <property type="entry name" value="Dehydroquinate_synthase"/>
</dbReference>